<dbReference type="VEuPathDB" id="FungiDB:HMPREF1120_01557"/>
<dbReference type="HOGENOM" id="CLU_412791_0_0_1"/>
<dbReference type="eggNOG" id="ENOG502R9P3">
    <property type="taxonomic scope" value="Eukaryota"/>
</dbReference>
<dbReference type="EMBL" id="JH226131">
    <property type="protein sequence ID" value="EHY53363.1"/>
    <property type="molecule type" value="Genomic_DNA"/>
</dbReference>
<dbReference type="AlphaFoldDB" id="H6BSF7"/>
<proteinExistence type="predicted"/>
<keyword evidence="3" id="KW-1185">Reference proteome</keyword>
<dbReference type="STRING" id="858893.H6BSF7"/>
<name>H6BSF7_EXODN</name>
<sequence length="633" mass="64710">MSFFRSLILLTASFYPIVTYAFVDFGYSTLPYEPLHHPTPKPYQLPKDSDLRFEILPSMITAVAPSITIAANGTRETLYSLHYHHYFSKTRQGKGLFKRGVFANDPPIATCTPCGGAVSTGNSSSSSTTPTASCTTHYYHGVFQYPDPASTTSYCYNSNYTGVFEPSTTSSSGLPCCFTIPASYSTSTMSGTTSTTSSSSVLSSVQYTSGTSSRTSSTTSPSASVSIIVVSSTTITITNSGSSTTTTGSGTSSTLSTLTVITATPVTSTTSVVFTNITTTVPNTIEGCGTASGSGVVEGTGTVYLADTSIVASGTASGSASQVVGCGTVVATSGTFTGSASITGCGYGSGTGTLTGTGTIWPAAGGGLVSRVGSGIVSGNGRFEGCGTLTGSGTFVATGPYTTVIGAPVTTSSGSASSTRSRSVTTIEVYVSYCPGPMDGAAALKFGTNSTSPTSPTSLNNSTNNSSSHDSGPAPYSGPDSDANPRFIVPTTHGSGTNGTTNGTDITSDNALCNTCPNSVGICCPPTVDCDDDDGKCPLFALENSHNTINGYLIAQVMNSTAAVAGRKKVRGLMKPKTPKRDNDVLGDSNHLIGSGYDDDTTTTNVKVKKGQGQVHKHHHGHNAAKKAHKRQF</sequence>
<dbReference type="Proteomes" id="UP000007304">
    <property type="component" value="Unassembled WGS sequence"/>
</dbReference>
<dbReference type="InParanoid" id="H6BSF7"/>
<feature type="compositionally biased region" description="Low complexity" evidence="1">
    <location>
        <begin position="448"/>
        <end position="468"/>
    </location>
</feature>
<dbReference type="RefSeq" id="XP_009153824.1">
    <property type="nucleotide sequence ID" value="XM_009155576.1"/>
</dbReference>
<evidence type="ECO:0000256" key="1">
    <source>
        <dbReference type="SAM" id="MobiDB-lite"/>
    </source>
</evidence>
<feature type="compositionally biased region" description="Low complexity" evidence="1">
    <location>
        <begin position="491"/>
        <end position="503"/>
    </location>
</feature>
<evidence type="ECO:0000313" key="2">
    <source>
        <dbReference type="EMBL" id="EHY53363.1"/>
    </source>
</evidence>
<gene>
    <name evidence="2" type="ORF">HMPREF1120_01557</name>
</gene>
<dbReference type="GeneID" id="20306196"/>
<protein>
    <submittedName>
        <fullName evidence="2">Uncharacterized protein</fullName>
    </submittedName>
</protein>
<dbReference type="OrthoDB" id="4120877at2759"/>
<accession>H6BSF7</accession>
<feature type="region of interest" description="Disordered" evidence="1">
    <location>
        <begin position="445"/>
        <end position="503"/>
    </location>
</feature>
<evidence type="ECO:0000313" key="3">
    <source>
        <dbReference type="Proteomes" id="UP000007304"/>
    </source>
</evidence>
<feature type="region of interest" description="Disordered" evidence="1">
    <location>
        <begin position="611"/>
        <end position="633"/>
    </location>
</feature>
<reference evidence="2" key="1">
    <citation type="submission" date="2011-07" db="EMBL/GenBank/DDBJ databases">
        <title>The Genome Sequence of Exophiala (Wangiella) dermatitidis NIH/UT8656.</title>
        <authorList>
            <consortium name="The Broad Institute Genome Sequencing Platform"/>
            <person name="Cuomo C."/>
            <person name="Wang Z."/>
            <person name="Hunicke-Smith S."/>
            <person name="Szanislo P.J."/>
            <person name="Earl A."/>
            <person name="Young S.K."/>
            <person name="Zeng Q."/>
            <person name="Gargeya S."/>
            <person name="Fitzgerald M."/>
            <person name="Haas B."/>
            <person name="Abouelleil A."/>
            <person name="Alvarado L."/>
            <person name="Arachchi H.M."/>
            <person name="Berlin A."/>
            <person name="Brown A."/>
            <person name="Chapman S.B."/>
            <person name="Chen Z."/>
            <person name="Dunbar C."/>
            <person name="Freedman E."/>
            <person name="Gearin G."/>
            <person name="Gellesch M."/>
            <person name="Goldberg J."/>
            <person name="Griggs A."/>
            <person name="Gujja S."/>
            <person name="Heiman D."/>
            <person name="Howarth C."/>
            <person name="Larson L."/>
            <person name="Lui A."/>
            <person name="MacDonald P.J.P."/>
            <person name="Montmayeur A."/>
            <person name="Murphy C."/>
            <person name="Neiman D."/>
            <person name="Pearson M."/>
            <person name="Priest M."/>
            <person name="Roberts A."/>
            <person name="Saif S."/>
            <person name="Shea T."/>
            <person name="Shenoy N."/>
            <person name="Sisk P."/>
            <person name="Stolte C."/>
            <person name="Sykes S."/>
            <person name="Wortman J."/>
            <person name="Nusbaum C."/>
            <person name="Birren B."/>
        </authorList>
    </citation>
    <scope>NUCLEOTIDE SEQUENCE</scope>
    <source>
        <strain evidence="2">NIH/UT8656</strain>
    </source>
</reference>
<organism evidence="2 3">
    <name type="scientific">Exophiala dermatitidis (strain ATCC 34100 / CBS 525.76 / NIH/UT8656)</name>
    <name type="common">Black yeast</name>
    <name type="synonym">Wangiella dermatitidis</name>
    <dbReference type="NCBI Taxonomy" id="858893"/>
    <lineage>
        <taxon>Eukaryota</taxon>
        <taxon>Fungi</taxon>
        <taxon>Dikarya</taxon>
        <taxon>Ascomycota</taxon>
        <taxon>Pezizomycotina</taxon>
        <taxon>Eurotiomycetes</taxon>
        <taxon>Chaetothyriomycetidae</taxon>
        <taxon>Chaetothyriales</taxon>
        <taxon>Herpotrichiellaceae</taxon>
        <taxon>Exophiala</taxon>
    </lineage>
</organism>